<dbReference type="PANTHER" id="PTHR35401:SF2">
    <property type="entry name" value="ABC-TYPE TRANSPORT SYSTEM"/>
    <property type="match status" value="1"/>
</dbReference>
<proteinExistence type="inferred from homology"/>
<accession>A0A2S5CSB8</accession>
<dbReference type="SUPFAM" id="SSF47598">
    <property type="entry name" value="Ribbon-helix-helix"/>
    <property type="match status" value="1"/>
</dbReference>
<evidence type="ECO:0000313" key="3">
    <source>
        <dbReference type="EMBL" id="POZ53704.1"/>
    </source>
</evidence>
<dbReference type="RefSeq" id="WP_103973329.1">
    <property type="nucleotide sequence ID" value="NZ_PGFZ01000001.1"/>
</dbReference>
<dbReference type="Gene3D" id="1.10.1220.10">
    <property type="entry name" value="Met repressor-like"/>
    <property type="match status" value="1"/>
</dbReference>
<comment type="caution">
    <text evidence="3">The sequence shown here is derived from an EMBL/GenBank/DDBJ whole genome shotgun (WGS) entry which is preliminary data.</text>
</comment>
<dbReference type="GO" id="GO:0006355">
    <property type="term" value="P:regulation of DNA-templated transcription"/>
    <property type="evidence" value="ECO:0007669"/>
    <property type="project" value="InterPro"/>
</dbReference>
<keyword evidence="1" id="KW-1277">Toxin-antitoxin system</keyword>
<dbReference type="PANTHER" id="PTHR35401">
    <property type="entry name" value="COPG FAMILY HELIX-TURN-HELIX PROTEIN-RELATED-RELATED"/>
    <property type="match status" value="1"/>
</dbReference>
<evidence type="ECO:0000256" key="2">
    <source>
        <dbReference type="ARBA" id="ARBA00049988"/>
    </source>
</evidence>
<comment type="similarity">
    <text evidence="2">Belongs to the TacA antitoxin family.</text>
</comment>
<dbReference type="InterPro" id="IPR010985">
    <property type="entry name" value="Ribbon_hlx_hlx"/>
</dbReference>
<dbReference type="EMBL" id="PGFZ01000001">
    <property type="protein sequence ID" value="POZ53704.1"/>
    <property type="molecule type" value="Genomic_DNA"/>
</dbReference>
<dbReference type="InterPro" id="IPR013321">
    <property type="entry name" value="Arc_rbn_hlx_hlx"/>
</dbReference>
<evidence type="ECO:0008006" key="5">
    <source>
        <dbReference type="Google" id="ProtNLM"/>
    </source>
</evidence>
<dbReference type="NCBIfam" id="NF041551">
    <property type="entry name" value="YlcI_YnfO_N"/>
    <property type="match status" value="1"/>
</dbReference>
<gene>
    <name evidence="3" type="ORF">AADEFJLK_00745</name>
</gene>
<protein>
    <recommendedName>
        <fullName evidence="5">DUF1778 domain-containing protein</fullName>
    </recommendedName>
</protein>
<reference evidence="3 4" key="1">
    <citation type="submission" date="2017-11" db="EMBL/GenBank/DDBJ databases">
        <title>Draft Genome Sequence of Methylobacter psychrotolerans Sph1T, an Obligate Methanotroph from Low-Temperature Environments.</title>
        <authorList>
            <person name="Oshkin I.Y."/>
            <person name="Miroshnikov K."/>
            <person name="Belova S.E."/>
            <person name="Korzhenkov A."/>
            <person name="Toshchakov S.V."/>
            <person name="Dedysh S.N."/>
        </authorList>
    </citation>
    <scope>NUCLEOTIDE SEQUENCE [LARGE SCALE GENOMIC DNA]</scope>
    <source>
        <strain evidence="3 4">Sph1</strain>
    </source>
</reference>
<name>A0A2S5CSB8_9GAMM</name>
<dbReference type="Proteomes" id="UP000237423">
    <property type="component" value="Unassembled WGS sequence"/>
</dbReference>
<evidence type="ECO:0000313" key="4">
    <source>
        <dbReference type="Proteomes" id="UP000237423"/>
    </source>
</evidence>
<dbReference type="Gene3D" id="1.20.890.30">
    <property type="entry name" value="VCA0319-like"/>
    <property type="match status" value="1"/>
</dbReference>
<evidence type="ECO:0000256" key="1">
    <source>
        <dbReference type="ARBA" id="ARBA00022649"/>
    </source>
</evidence>
<sequence length="104" mass="11630">MQQKSIERGRITARVSLSIQEKIQEAADLTGATLNQFLVQSALERAEQLIERETIISLTHKDAAMLFDMLQKQSPPNSILAKASERYKNEVKSGSLNTTVRSDI</sequence>
<dbReference type="InterPro" id="IPR014795">
    <property type="entry name" value="TacA_1-like"/>
</dbReference>
<organism evidence="3 4">
    <name type="scientific">Methylovulum psychrotolerans</name>
    <dbReference type="NCBI Taxonomy" id="1704499"/>
    <lineage>
        <taxon>Bacteria</taxon>
        <taxon>Pseudomonadati</taxon>
        <taxon>Pseudomonadota</taxon>
        <taxon>Gammaproteobacteria</taxon>
        <taxon>Methylococcales</taxon>
        <taxon>Methylococcaceae</taxon>
        <taxon>Methylovulum</taxon>
    </lineage>
</organism>
<dbReference type="AlphaFoldDB" id="A0A2S5CSB8"/>
<dbReference type="Pfam" id="PF08681">
    <property type="entry name" value="TacA1"/>
    <property type="match status" value="1"/>
</dbReference>